<evidence type="ECO:0000256" key="6">
    <source>
        <dbReference type="ARBA" id="ARBA00005159"/>
    </source>
</evidence>
<dbReference type="EC" id="2.7.1.156" evidence="8"/>
<dbReference type="GO" id="GO:0008820">
    <property type="term" value="F:cobinamide phosphate guanylyltransferase activity"/>
    <property type="evidence" value="ECO:0007669"/>
    <property type="project" value="UniProtKB-EC"/>
</dbReference>
<evidence type="ECO:0000256" key="12">
    <source>
        <dbReference type="ARBA" id="ARBA00022741"/>
    </source>
</evidence>
<evidence type="ECO:0000256" key="8">
    <source>
        <dbReference type="ARBA" id="ARBA00012016"/>
    </source>
</evidence>
<dbReference type="InterPro" id="IPR027417">
    <property type="entry name" value="P-loop_NTPase"/>
</dbReference>
<evidence type="ECO:0000256" key="10">
    <source>
        <dbReference type="ARBA" id="ARBA00022573"/>
    </source>
</evidence>
<dbReference type="Gene3D" id="3.40.50.300">
    <property type="entry name" value="P-loop containing nucleotide triphosphate hydrolases"/>
    <property type="match status" value="1"/>
</dbReference>
<feature type="binding site" evidence="19">
    <location>
        <position position="63"/>
    </location>
    <ligand>
        <name>GTP</name>
        <dbReference type="ChEBI" id="CHEBI:37565"/>
    </ligand>
</feature>
<evidence type="ECO:0000256" key="16">
    <source>
        <dbReference type="ARBA" id="ARBA00029570"/>
    </source>
</evidence>
<comment type="similarity">
    <text evidence="7">Belongs to the CobU/CobP family.</text>
</comment>
<evidence type="ECO:0000256" key="3">
    <source>
        <dbReference type="ARBA" id="ARBA00001522"/>
    </source>
</evidence>
<dbReference type="GeneID" id="63460021"/>
<keyword evidence="11 20" id="KW-0808">Transferase</keyword>
<accession>A0A239VNL8</accession>
<gene>
    <name evidence="20" type="primary">cobU</name>
    <name evidence="20" type="ORF">SAMEA4475696_01828</name>
</gene>
<protein>
    <recommendedName>
        <fullName evidence="16">Adenosylcobinamide kinase</fullName>
        <ecNumber evidence="8">2.7.1.156</ecNumber>
        <ecNumber evidence="9">2.7.7.62</ecNumber>
    </recommendedName>
    <alternativeName>
        <fullName evidence="17">Adenosylcobinamide-phosphate guanylyltransferase</fullName>
    </alternativeName>
</protein>
<evidence type="ECO:0000256" key="11">
    <source>
        <dbReference type="ARBA" id="ARBA00022679"/>
    </source>
</evidence>
<dbReference type="PANTHER" id="PTHR34848">
    <property type="match status" value="1"/>
</dbReference>
<evidence type="ECO:0000256" key="14">
    <source>
        <dbReference type="ARBA" id="ARBA00022840"/>
    </source>
</evidence>
<comment type="catalytic activity">
    <reaction evidence="3">
        <text>adenosylcob(III)inamide + GTP = adenosylcob(III)inamide phosphate + GDP + H(+)</text>
        <dbReference type="Rhea" id="RHEA:15765"/>
        <dbReference type="ChEBI" id="CHEBI:2480"/>
        <dbReference type="ChEBI" id="CHEBI:15378"/>
        <dbReference type="ChEBI" id="CHEBI:37565"/>
        <dbReference type="ChEBI" id="CHEBI:58189"/>
        <dbReference type="ChEBI" id="CHEBI:58502"/>
        <dbReference type="EC" id="2.7.1.156"/>
    </reaction>
</comment>
<dbReference type="RefSeq" id="WP_034400574.1">
    <property type="nucleotide sequence ID" value="NZ_LT906453.1"/>
</dbReference>
<dbReference type="EC" id="2.7.7.62" evidence="9"/>
<keyword evidence="12 19" id="KW-0547">Nucleotide-binding</keyword>
<feature type="active site" description="GMP-histidine intermediate" evidence="18">
    <location>
        <position position="51"/>
    </location>
</feature>
<dbReference type="OrthoDB" id="9788370at2"/>
<dbReference type="GO" id="GO:0009236">
    <property type="term" value="P:cobalamin biosynthetic process"/>
    <property type="evidence" value="ECO:0007669"/>
    <property type="project" value="UniProtKB-UniPathway"/>
</dbReference>
<keyword evidence="10" id="KW-0169">Cobalamin biosynthesis</keyword>
<dbReference type="PANTHER" id="PTHR34848:SF1">
    <property type="entry name" value="BIFUNCTIONAL ADENOSYLCOBALAMIN BIOSYNTHESIS PROTEIN COBU"/>
    <property type="match status" value="1"/>
</dbReference>
<evidence type="ECO:0000256" key="17">
    <source>
        <dbReference type="ARBA" id="ARBA00030571"/>
    </source>
</evidence>
<evidence type="ECO:0000256" key="7">
    <source>
        <dbReference type="ARBA" id="ARBA00007490"/>
    </source>
</evidence>
<comment type="function">
    <text evidence="4">Catalyzes ATP-dependent phosphorylation of adenosylcobinamide and addition of GMP to adenosylcobinamide phosphate.</text>
</comment>
<keyword evidence="15 19" id="KW-0342">GTP-binding</keyword>
<evidence type="ECO:0000256" key="2">
    <source>
        <dbReference type="ARBA" id="ARBA00000711"/>
    </source>
</evidence>
<name>A0A239VNL8_9MICO</name>
<evidence type="ECO:0000256" key="1">
    <source>
        <dbReference type="ARBA" id="ARBA00000312"/>
    </source>
</evidence>
<evidence type="ECO:0000256" key="9">
    <source>
        <dbReference type="ARBA" id="ARBA00012523"/>
    </source>
</evidence>
<evidence type="ECO:0000256" key="15">
    <source>
        <dbReference type="ARBA" id="ARBA00023134"/>
    </source>
</evidence>
<dbReference type="SUPFAM" id="SSF52540">
    <property type="entry name" value="P-loop containing nucleoside triphosphate hydrolases"/>
    <property type="match status" value="1"/>
</dbReference>
<evidence type="ECO:0000256" key="19">
    <source>
        <dbReference type="PIRSR" id="PIRSR006135-2"/>
    </source>
</evidence>
<dbReference type="AlphaFoldDB" id="A0A239VNL8"/>
<keyword evidence="13 20" id="KW-0418">Kinase</keyword>
<dbReference type="Pfam" id="PF02283">
    <property type="entry name" value="CobU"/>
    <property type="match status" value="1"/>
</dbReference>
<reference evidence="20 21" key="1">
    <citation type="submission" date="2017-06" db="EMBL/GenBank/DDBJ databases">
        <authorList>
            <consortium name="Pathogen Informatics"/>
        </authorList>
    </citation>
    <scope>NUCLEOTIDE SEQUENCE [LARGE SCALE GENOMIC DNA]</scope>
    <source>
        <strain evidence="20 21">NCTC13039</strain>
    </source>
</reference>
<comment type="pathway">
    <text evidence="6">Cofactor biosynthesis; adenosylcobalamin biosynthesis; adenosylcobalamin from cob(II)yrinate a,c-diamide: step 5/7.</text>
</comment>
<dbReference type="GO" id="GO:0043752">
    <property type="term" value="F:adenosylcobinamide kinase activity"/>
    <property type="evidence" value="ECO:0007669"/>
    <property type="project" value="UniProtKB-EC"/>
</dbReference>
<evidence type="ECO:0000313" key="20">
    <source>
        <dbReference type="EMBL" id="SNV23506.1"/>
    </source>
</evidence>
<dbReference type="UniPathway" id="UPA00148">
    <property type="reaction ID" value="UER00236"/>
</dbReference>
<comment type="catalytic activity">
    <reaction evidence="2">
        <text>adenosylcob(III)inamide phosphate + GTP + H(+) = adenosylcob(III)inamide-GDP + diphosphate</text>
        <dbReference type="Rhea" id="RHEA:22712"/>
        <dbReference type="ChEBI" id="CHEBI:15378"/>
        <dbReference type="ChEBI" id="CHEBI:33019"/>
        <dbReference type="ChEBI" id="CHEBI:37565"/>
        <dbReference type="ChEBI" id="CHEBI:58502"/>
        <dbReference type="ChEBI" id="CHEBI:60487"/>
        <dbReference type="EC" id="2.7.7.62"/>
    </reaction>
</comment>
<evidence type="ECO:0000313" key="21">
    <source>
        <dbReference type="Proteomes" id="UP000242637"/>
    </source>
</evidence>
<feature type="binding site" evidence="19">
    <location>
        <begin position="29"/>
        <end position="31"/>
    </location>
    <ligand>
        <name>GTP</name>
        <dbReference type="ChEBI" id="CHEBI:37565"/>
    </ligand>
</feature>
<dbReference type="GO" id="GO:0005524">
    <property type="term" value="F:ATP binding"/>
    <property type="evidence" value="ECO:0007669"/>
    <property type="project" value="UniProtKB-KW"/>
</dbReference>
<evidence type="ECO:0000256" key="4">
    <source>
        <dbReference type="ARBA" id="ARBA00003889"/>
    </source>
</evidence>
<feature type="binding site" evidence="19">
    <location>
        <begin position="5"/>
        <end position="12"/>
    </location>
    <ligand>
        <name>GTP</name>
        <dbReference type="ChEBI" id="CHEBI:37565"/>
    </ligand>
</feature>
<dbReference type="KEGG" id="dco:SAMEA4475696_1828"/>
<evidence type="ECO:0000256" key="13">
    <source>
        <dbReference type="ARBA" id="ARBA00022777"/>
    </source>
</evidence>
<keyword evidence="21" id="KW-1185">Reference proteome</keyword>
<organism evidence="20 21">
    <name type="scientific">Dermatophilus congolensis</name>
    <dbReference type="NCBI Taxonomy" id="1863"/>
    <lineage>
        <taxon>Bacteria</taxon>
        <taxon>Bacillati</taxon>
        <taxon>Actinomycetota</taxon>
        <taxon>Actinomycetes</taxon>
        <taxon>Micrococcales</taxon>
        <taxon>Dermatophilaceae</taxon>
        <taxon>Dermatophilus</taxon>
    </lineage>
</organism>
<dbReference type="GO" id="GO:0005525">
    <property type="term" value="F:GTP binding"/>
    <property type="evidence" value="ECO:0007669"/>
    <property type="project" value="UniProtKB-KW"/>
</dbReference>
<keyword evidence="14" id="KW-0067">ATP-binding</keyword>
<dbReference type="Proteomes" id="UP000242637">
    <property type="component" value="Chromosome 1"/>
</dbReference>
<evidence type="ECO:0000256" key="18">
    <source>
        <dbReference type="PIRSR" id="PIRSR006135-1"/>
    </source>
</evidence>
<dbReference type="CDD" id="cd00544">
    <property type="entry name" value="CobU"/>
    <property type="match status" value="1"/>
</dbReference>
<dbReference type="EMBL" id="LT906453">
    <property type="protein sequence ID" value="SNV23506.1"/>
    <property type="molecule type" value="Genomic_DNA"/>
</dbReference>
<dbReference type="PIRSF" id="PIRSF006135">
    <property type="entry name" value="CobU"/>
    <property type="match status" value="1"/>
</dbReference>
<comment type="pathway">
    <text evidence="5">Cofactor biosynthesis; adenosylcobalamin biosynthesis; adenosylcobalamin from cob(II)yrinate a,c-diamide: step 6/7.</text>
</comment>
<evidence type="ECO:0000256" key="5">
    <source>
        <dbReference type="ARBA" id="ARBA00004692"/>
    </source>
</evidence>
<sequence length="208" mass="21776">MLVLGGVRSGKSRLAERLAGAYERVTYVAPGPVPDPVAPQDAEWRERVRAHQLRRPAHWVTRETGDVPGAINSVASESAGGRGAVLVDCLGTWTTRLIDDAGAWEERDRAVGVVEQGCARLGSALESTGGAGVDVILVSNEVGLGVVPAHVSGRLFRDALGQVNQCASAVADRMALVVAGRVVDLTGFPTVDDVAMGWGNARFGRRGA</sequence>
<feature type="binding site" evidence="19">
    <location>
        <position position="88"/>
    </location>
    <ligand>
        <name>GTP</name>
        <dbReference type="ChEBI" id="CHEBI:37565"/>
    </ligand>
</feature>
<proteinExistence type="inferred from homology"/>
<comment type="catalytic activity">
    <reaction evidence="1">
        <text>adenosylcob(III)inamide + ATP = adenosylcob(III)inamide phosphate + ADP + H(+)</text>
        <dbReference type="Rhea" id="RHEA:15769"/>
        <dbReference type="ChEBI" id="CHEBI:2480"/>
        <dbReference type="ChEBI" id="CHEBI:15378"/>
        <dbReference type="ChEBI" id="CHEBI:30616"/>
        <dbReference type="ChEBI" id="CHEBI:58502"/>
        <dbReference type="ChEBI" id="CHEBI:456216"/>
        <dbReference type="EC" id="2.7.1.156"/>
    </reaction>
</comment>
<dbReference type="InterPro" id="IPR003203">
    <property type="entry name" value="CobU/CobP"/>
</dbReference>
<dbReference type="STRING" id="1121387.GCA_000429885_00198"/>